<comment type="caution">
    <text evidence="1">The sequence shown here is derived from an EMBL/GenBank/DDBJ whole genome shotgun (WGS) entry which is preliminary data.</text>
</comment>
<proteinExistence type="predicted"/>
<dbReference type="EMBL" id="CBXF010000163">
    <property type="protein sequence ID" value="CDL85794.1"/>
    <property type="molecule type" value="Genomic_DNA"/>
</dbReference>
<dbReference type="Proteomes" id="UP000019202">
    <property type="component" value="Unassembled WGS sequence"/>
</dbReference>
<evidence type="ECO:0000313" key="2">
    <source>
        <dbReference type="Proteomes" id="UP000019202"/>
    </source>
</evidence>
<accession>W1J4X9</accession>
<reference evidence="1" key="1">
    <citation type="submission" date="2013-11" db="EMBL/GenBank/DDBJ databases">
        <title>Draft genome sequence and annotation of the entomopathogenic bacteria, Xenorhabdus cabanillasi strain JM26 and Xenorhabdus szentirmai strain DSM 16338.</title>
        <authorList>
            <person name="Gualtieri M."/>
            <person name="Ogier J.C."/>
            <person name="Pages S."/>
            <person name="Givaudan A."/>
            <person name="Gaudriault S."/>
        </authorList>
    </citation>
    <scope>NUCLEOTIDE SEQUENCE [LARGE SCALE GENOMIC DNA]</scope>
    <source>
        <strain evidence="1">DSM 16338</strain>
    </source>
</reference>
<keyword evidence="2" id="KW-1185">Reference proteome</keyword>
<organism evidence="1 2">
    <name type="scientific">Xenorhabdus szentirmaii DSM 16338</name>
    <dbReference type="NCBI Taxonomy" id="1427518"/>
    <lineage>
        <taxon>Bacteria</taxon>
        <taxon>Pseudomonadati</taxon>
        <taxon>Pseudomonadota</taxon>
        <taxon>Gammaproteobacteria</taxon>
        <taxon>Enterobacterales</taxon>
        <taxon>Morganellaceae</taxon>
        <taxon>Xenorhabdus</taxon>
    </lineage>
</organism>
<protein>
    <submittedName>
        <fullName evidence="1">Uncharacterized protein</fullName>
    </submittedName>
</protein>
<name>W1J4X9_9GAMM</name>
<dbReference type="AlphaFoldDB" id="W1J4X9"/>
<sequence>MKITQSGLVKVSISVLFARLVQKPAFHALTLSQFLLTELTYQILYLRLQQEELMVVI</sequence>
<evidence type="ECO:0000313" key="1">
    <source>
        <dbReference type="EMBL" id="CDL85794.1"/>
    </source>
</evidence>
<dbReference type="STRING" id="1427518.XSR1_980003"/>
<gene>
    <name evidence="1" type="ORF">XSR1_980003</name>
</gene>